<gene>
    <name evidence="2" type="ORF">LuPra_00189</name>
</gene>
<reference evidence="3" key="2">
    <citation type="submission" date="2016-04" db="EMBL/GenBank/DDBJ databases">
        <title>First Complete Genome Sequence of a Subdivision 6 Acidobacterium.</title>
        <authorList>
            <person name="Huang S."/>
            <person name="Vieira S."/>
            <person name="Bunk B."/>
            <person name="Riedel T."/>
            <person name="Sproeer C."/>
            <person name="Overmann J."/>
        </authorList>
    </citation>
    <scope>NUCLEOTIDE SEQUENCE [LARGE SCALE GENOMIC DNA]</scope>
    <source>
        <strain evidence="3">DSM 100886 HEG_-6_39</strain>
    </source>
</reference>
<dbReference type="RefSeq" id="WP_110169029.1">
    <property type="nucleotide sequence ID" value="NZ_CP015136.1"/>
</dbReference>
<dbReference type="KEGG" id="abac:LuPra_00189"/>
<reference evidence="2 3" key="1">
    <citation type="journal article" date="2016" name="Genome Announc.">
        <title>First Complete Genome Sequence of a Subdivision 6 Acidobacterium Strain.</title>
        <authorList>
            <person name="Huang S."/>
            <person name="Vieira S."/>
            <person name="Bunk B."/>
            <person name="Riedel T."/>
            <person name="Sproer C."/>
            <person name="Overmann J."/>
        </authorList>
    </citation>
    <scope>NUCLEOTIDE SEQUENCE [LARGE SCALE GENOMIC DNA]</scope>
    <source>
        <strain evidence="3">DSM 100886 HEG_-6_39</strain>
    </source>
</reference>
<protein>
    <submittedName>
        <fullName evidence="2">Uncharacterized protein</fullName>
    </submittedName>
</protein>
<dbReference type="Proteomes" id="UP000076079">
    <property type="component" value="Chromosome"/>
</dbReference>
<evidence type="ECO:0000313" key="3">
    <source>
        <dbReference type="Proteomes" id="UP000076079"/>
    </source>
</evidence>
<keyword evidence="1" id="KW-0812">Transmembrane</keyword>
<name>A0A143PES9_LUTPR</name>
<evidence type="ECO:0000256" key="1">
    <source>
        <dbReference type="SAM" id="Phobius"/>
    </source>
</evidence>
<accession>A0A143PES9</accession>
<feature type="transmembrane region" description="Helical" evidence="1">
    <location>
        <begin position="42"/>
        <end position="61"/>
    </location>
</feature>
<dbReference type="STRING" id="1855912.LuPra_00189"/>
<evidence type="ECO:0000313" key="2">
    <source>
        <dbReference type="EMBL" id="AMY07025.1"/>
    </source>
</evidence>
<dbReference type="OrthoDB" id="4328209at2"/>
<organism evidence="2 3">
    <name type="scientific">Luteitalea pratensis</name>
    <dbReference type="NCBI Taxonomy" id="1855912"/>
    <lineage>
        <taxon>Bacteria</taxon>
        <taxon>Pseudomonadati</taxon>
        <taxon>Acidobacteriota</taxon>
        <taxon>Vicinamibacteria</taxon>
        <taxon>Vicinamibacterales</taxon>
        <taxon>Vicinamibacteraceae</taxon>
        <taxon>Luteitalea</taxon>
    </lineage>
</organism>
<proteinExistence type="predicted"/>
<keyword evidence="1" id="KW-0472">Membrane</keyword>
<dbReference type="AlphaFoldDB" id="A0A143PES9"/>
<dbReference type="EMBL" id="CP015136">
    <property type="protein sequence ID" value="AMY07025.1"/>
    <property type="molecule type" value="Genomic_DNA"/>
</dbReference>
<sequence precursor="true">MERDPEAQWVMARLEAVAPAWTPDASVARALVRSERPVRRRAARYGAAAVAVALVAALVFAEPVRTAAQALWYRLIVSRIDVVRLDFTAVPLDTHISTDGAHVGVPTLEEAARRAGFVPRLPSPDVVSGETPALSVTSRFELTQTLRTGDLRAALARAGATDLEVPDTWNGARLEATIGPLVIADYPGDVSIVQSAPIQLRVPTGISLARVAEVVFRIAGSSWWEARILGEAYAASPAWLLDVPDDASAFVETLPMPGGAPGIAIDEHGDNGAFRSTVVVSRPTGLFAVSSASREISARIAEDISR</sequence>
<keyword evidence="3" id="KW-1185">Reference proteome</keyword>
<keyword evidence="1" id="KW-1133">Transmembrane helix</keyword>